<keyword evidence="7 10" id="KW-0256">Endoplasmic reticulum</keyword>
<dbReference type="Proteomes" id="UP001195914">
    <property type="component" value="Unassembled WGS sequence"/>
</dbReference>
<dbReference type="GO" id="GO:0018279">
    <property type="term" value="P:protein N-linked glycosylation via asparagine"/>
    <property type="evidence" value="ECO:0007669"/>
    <property type="project" value="TreeGrafter"/>
</dbReference>
<keyword evidence="5 10" id="KW-0812">Transmembrane</keyword>
<dbReference type="InterPro" id="IPR007676">
    <property type="entry name" value="Ribophorin_I"/>
</dbReference>
<evidence type="ECO:0000313" key="12">
    <source>
        <dbReference type="Proteomes" id="UP001195914"/>
    </source>
</evidence>
<reference evidence="11" key="1">
    <citation type="journal article" date="2014" name="Nucleic Acids Res.">
        <title>The evolutionary dynamics of variant antigen genes in Babesia reveal a history of genomic innovation underlying host-parasite interaction.</title>
        <authorList>
            <person name="Jackson A.P."/>
            <person name="Otto T.D."/>
            <person name="Darby A."/>
            <person name="Ramaprasad A."/>
            <person name="Xia D."/>
            <person name="Echaide I.E."/>
            <person name="Farber M."/>
            <person name="Gahlot S."/>
            <person name="Gamble J."/>
            <person name="Gupta D."/>
            <person name="Gupta Y."/>
            <person name="Jackson L."/>
            <person name="Malandrin L."/>
            <person name="Malas T.B."/>
            <person name="Moussa E."/>
            <person name="Nair M."/>
            <person name="Reid A.J."/>
            <person name="Sanders M."/>
            <person name="Sharma J."/>
            <person name="Tracey A."/>
            <person name="Quail M.A."/>
            <person name="Weir W."/>
            <person name="Wastling J.M."/>
            <person name="Hall N."/>
            <person name="Willadsen P."/>
            <person name="Lingelbach K."/>
            <person name="Shiels B."/>
            <person name="Tait A."/>
            <person name="Berriman M."/>
            <person name="Allred D.R."/>
            <person name="Pain A."/>
        </authorList>
    </citation>
    <scope>NUCLEOTIDE SEQUENCE</scope>
    <source>
        <strain evidence="11">1802A</strain>
    </source>
</reference>
<evidence type="ECO:0000256" key="9">
    <source>
        <dbReference type="ARBA" id="ARBA00023136"/>
    </source>
</evidence>
<dbReference type="EMBL" id="JAHBMH010000073">
    <property type="protein sequence ID" value="KAK1933226.1"/>
    <property type="molecule type" value="Genomic_DNA"/>
</dbReference>
<evidence type="ECO:0000256" key="2">
    <source>
        <dbReference type="ARBA" id="ARBA00004115"/>
    </source>
</evidence>
<evidence type="ECO:0000256" key="3">
    <source>
        <dbReference type="ARBA" id="ARBA00004922"/>
    </source>
</evidence>
<comment type="similarity">
    <text evidence="4 10">Belongs to the OST1 family.</text>
</comment>
<dbReference type="AlphaFoldDB" id="A0AAD9G7F3"/>
<comment type="pathway">
    <text evidence="3 10">Protein modification; protein glycosylation.</text>
</comment>
<evidence type="ECO:0000256" key="7">
    <source>
        <dbReference type="ARBA" id="ARBA00022824"/>
    </source>
</evidence>
<evidence type="ECO:0000256" key="5">
    <source>
        <dbReference type="ARBA" id="ARBA00022692"/>
    </source>
</evidence>
<comment type="function">
    <text evidence="1 10">Subunit of the oligosaccharyl transferase (OST) complex that catalyzes the initial transfer of a defined glycan (Glc(3)Man(9)GlcNAc(2) in eukaryotes) from the lipid carrier dolichol-pyrophosphate to an asparagine residue within an Asn-X-Ser/Thr consensus motif in nascent polypeptide chains, the first step in protein N-glycosylation. N-glycosylation occurs cotranslationally and the complex associates with the Sec61 complex at the channel-forming translocon complex that mediates protein translocation across the endoplasmic reticulum (ER). All subunits are required for a maximal enzyme activity.</text>
</comment>
<reference evidence="11" key="2">
    <citation type="submission" date="2021-05" db="EMBL/GenBank/DDBJ databases">
        <authorList>
            <person name="Pain A."/>
        </authorList>
    </citation>
    <scope>NUCLEOTIDE SEQUENCE</scope>
    <source>
        <strain evidence="11">1802A</strain>
    </source>
</reference>
<keyword evidence="9 10" id="KW-0472">Membrane</keyword>
<evidence type="ECO:0000256" key="6">
    <source>
        <dbReference type="ARBA" id="ARBA00022729"/>
    </source>
</evidence>
<keyword evidence="8 10" id="KW-1133">Transmembrane helix</keyword>
<dbReference type="PANTHER" id="PTHR21049:SF0">
    <property type="entry name" value="DOLICHYL-DIPHOSPHOOLIGOSACCHARIDE--PROTEIN GLYCOSYLTRANSFERASE SUBUNIT 1"/>
    <property type="match status" value="1"/>
</dbReference>
<sequence length="610" mass="69366">MAFFVGGNAMYRNSVGYCSYRLQNCILFIAVIVGIAEGCTFWDDDVEVDIEAIRPNNFLRCSMNSLAALREAVMRPGAEDVIDESNGLADMLRDAWKGWRVISASRDYVLPTQPIHVSCALHMECQSEGGCGDVLFLLPYHEAMQTSGITSRSLPTLTELDVEVLKGIYDVNRHCCHDFLKVYGDASLLNTQVDGCRGACYPALYRITLPDVLPLGGSTKLRVDYYIGKPFSPLQPSLELGKQQRVTFGTSSLFQCPYHTTLQRTYFSLLEELNIEILSLHAYTKVSEIKENVFLSGPYEKIELLSFGEELVVAINVRDGLEFIPTMHKNVRIPMWPLSNFMRVYENYVVYNDASPLEGAFCRATMRDLELNANKRETSINYVGYMEALFPLEAKRLKYYDVIGNIDKAYENKESPLPNYKSVDLLPRFPLLGGWKTTFTLEYRLPYTMREGLHENVDRNANMIKEVTSWCRNAIMLRVFHTMYEWLLRYVYGRETVVTVPLYPAVFYMYIHEAAVYINLPPGSRVSRVSSPPYTRFEVNTLSRKLLGATVTVQEVTIYAGRLALHNMDAYVGDHVEVVYTTSMLWMVKVLGILAFHVAIGYTLSVALNR</sequence>
<evidence type="ECO:0000256" key="4">
    <source>
        <dbReference type="ARBA" id="ARBA00008905"/>
    </source>
</evidence>
<dbReference type="GO" id="GO:0008250">
    <property type="term" value="C:oligosaccharyltransferase complex"/>
    <property type="evidence" value="ECO:0007669"/>
    <property type="project" value="UniProtKB-UniRule"/>
</dbReference>
<dbReference type="PANTHER" id="PTHR21049">
    <property type="entry name" value="RIBOPHORIN I"/>
    <property type="match status" value="1"/>
</dbReference>
<evidence type="ECO:0000313" key="11">
    <source>
        <dbReference type="EMBL" id="KAK1933226.1"/>
    </source>
</evidence>
<feature type="transmembrane region" description="Helical" evidence="10">
    <location>
        <begin position="584"/>
        <end position="608"/>
    </location>
</feature>
<evidence type="ECO:0000256" key="10">
    <source>
        <dbReference type="RuleBase" id="RU361143"/>
    </source>
</evidence>
<accession>A0AAD9G7F3</accession>
<comment type="subcellular location">
    <subcellularLocation>
        <location evidence="2 10">Endoplasmic reticulum membrane</location>
        <topology evidence="2 10">Single-pass type I membrane protein</topology>
    </subcellularLocation>
</comment>
<keyword evidence="12" id="KW-1185">Reference proteome</keyword>
<name>A0AAD9G7F3_BABDI</name>
<evidence type="ECO:0000256" key="8">
    <source>
        <dbReference type="ARBA" id="ARBA00022989"/>
    </source>
</evidence>
<dbReference type="Pfam" id="PF04597">
    <property type="entry name" value="Ribophorin_I"/>
    <property type="match status" value="1"/>
</dbReference>
<gene>
    <name evidence="11" type="ORF">X943_002787</name>
</gene>
<comment type="subunit">
    <text evidence="10">Component of the oligosaccharyltransferase (OST) complex.</text>
</comment>
<protein>
    <recommendedName>
        <fullName evidence="10">Dolichyl-diphosphooligosaccharide--protein glycosyltransferase subunit 1</fullName>
    </recommendedName>
</protein>
<keyword evidence="6" id="KW-0732">Signal</keyword>
<organism evidence="11 12">
    <name type="scientific">Babesia divergens</name>
    <dbReference type="NCBI Taxonomy" id="32595"/>
    <lineage>
        <taxon>Eukaryota</taxon>
        <taxon>Sar</taxon>
        <taxon>Alveolata</taxon>
        <taxon>Apicomplexa</taxon>
        <taxon>Aconoidasida</taxon>
        <taxon>Piroplasmida</taxon>
        <taxon>Babesiidae</taxon>
        <taxon>Babesia</taxon>
    </lineage>
</organism>
<proteinExistence type="inferred from homology"/>
<comment type="caution">
    <text evidence="11">The sequence shown here is derived from an EMBL/GenBank/DDBJ whole genome shotgun (WGS) entry which is preliminary data.</text>
</comment>
<evidence type="ECO:0000256" key="1">
    <source>
        <dbReference type="ARBA" id="ARBA00002791"/>
    </source>
</evidence>